<feature type="domain" description="Multidrug resistance protein MdtA-like barrel-sandwich hybrid" evidence="7">
    <location>
        <begin position="59"/>
        <end position="213"/>
    </location>
</feature>
<dbReference type="InterPro" id="IPR058624">
    <property type="entry name" value="MdtA-like_HH"/>
</dbReference>
<proteinExistence type="inferred from homology"/>
<evidence type="ECO:0000313" key="10">
    <source>
        <dbReference type="Proteomes" id="UP000273143"/>
    </source>
</evidence>
<dbReference type="RefSeq" id="WP_127164040.1">
    <property type="nucleotide sequence ID" value="NZ_CP029822.1"/>
</dbReference>
<dbReference type="GO" id="GO:0015562">
    <property type="term" value="F:efflux transmembrane transporter activity"/>
    <property type="evidence" value="ECO:0007669"/>
    <property type="project" value="TreeGrafter"/>
</dbReference>
<dbReference type="InterPro" id="IPR006143">
    <property type="entry name" value="RND_pump_MFP"/>
</dbReference>
<dbReference type="Gene3D" id="2.40.420.20">
    <property type="match status" value="1"/>
</dbReference>
<dbReference type="SUPFAM" id="SSF111369">
    <property type="entry name" value="HlyD-like secretion proteins"/>
    <property type="match status" value="1"/>
</dbReference>
<dbReference type="Gene3D" id="2.40.30.170">
    <property type="match status" value="1"/>
</dbReference>
<dbReference type="PANTHER" id="PTHR30469">
    <property type="entry name" value="MULTIDRUG RESISTANCE PROTEIN MDTA"/>
    <property type="match status" value="1"/>
</dbReference>
<reference evidence="10" key="1">
    <citation type="submission" date="2018-06" db="EMBL/GenBank/DDBJ databases">
        <title>Complete genome of Pseudomonas insecticola strain QZS01.</title>
        <authorList>
            <person name="Wang J."/>
            <person name="Su Q."/>
        </authorList>
    </citation>
    <scope>NUCLEOTIDE SEQUENCE [LARGE SCALE GENOMIC DNA]</scope>
    <source>
        <strain evidence="10">QZS01</strain>
    </source>
</reference>
<evidence type="ECO:0000259" key="7">
    <source>
        <dbReference type="Pfam" id="PF25917"/>
    </source>
</evidence>
<name>A0A3Q9JJY1_9GAMM</name>
<dbReference type="GO" id="GO:1990195">
    <property type="term" value="C:macrolide transmembrane transporter complex"/>
    <property type="evidence" value="ECO:0007669"/>
    <property type="project" value="InterPro"/>
</dbReference>
<dbReference type="InterPro" id="IPR058625">
    <property type="entry name" value="MdtA-like_BSH"/>
</dbReference>
<feature type="domain" description="Multidrug resistance protein MdtA-like C-terminal permuted SH3" evidence="8">
    <location>
        <begin position="314"/>
        <end position="369"/>
    </location>
</feature>
<dbReference type="Gene3D" id="6.10.140.1990">
    <property type="match status" value="1"/>
</dbReference>
<dbReference type="AlphaFoldDB" id="A0A3Q9JJY1"/>
<dbReference type="Pfam" id="PF25876">
    <property type="entry name" value="HH_MFP_RND"/>
    <property type="match status" value="1"/>
</dbReference>
<keyword evidence="5" id="KW-0812">Transmembrane</keyword>
<gene>
    <name evidence="9" type="ORF">DM558_11020</name>
</gene>
<comment type="similarity">
    <text evidence="2">Belongs to the membrane fusion protein (MFP) (TC 8.A.1) family.</text>
</comment>
<feature type="domain" description="Multidrug resistance protein MdtA-like alpha-helical hairpin" evidence="6">
    <location>
        <begin position="106"/>
        <end position="182"/>
    </location>
</feature>
<keyword evidence="10" id="KW-1185">Reference proteome</keyword>
<evidence type="ECO:0000313" key="9">
    <source>
        <dbReference type="EMBL" id="AZS51269.1"/>
    </source>
</evidence>
<feature type="transmembrane region" description="Helical" evidence="5">
    <location>
        <begin position="7"/>
        <end position="26"/>
    </location>
</feature>
<dbReference type="GO" id="GO:0019898">
    <property type="term" value="C:extrinsic component of membrane"/>
    <property type="evidence" value="ECO:0007669"/>
    <property type="project" value="InterPro"/>
</dbReference>
<dbReference type="EMBL" id="CP029822">
    <property type="protein sequence ID" value="AZS51269.1"/>
    <property type="molecule type" value="Genomic_DNA"/>
</dbReference>
<dbReference type="GO" id="GO:1990281">
    <property type="term" value="C:efflux pump complex"/>
    <property type="evidence" value="ECO:0007669"/>
    <property type="project" value="TreeGrafter"/>
</dbReference>
<dbReference type="Proteomes" id="UP000273143">
    <property type="component" value="Chromosome"/>
</dbReference>
<evidence type="ECO:0000256" key="1">
    <source>
        <dbReference type="ARBA" id="ARBA00004196"/>
    </source>
</evidence>
<dbReference type="PANTHER" id="PTHR30469:SF33">
    <property type="entry name" value="SLR1207 PROTEIN"/>
    <property type="match status" value="1"/>
</dbReference>
<dbReference type="GO" id="GO:1990961">
    <property type="term" value="P:xenobiotic detoxification by transmembrane export across the plasma membrane"/>
    <property type="evidence" value="ECO:0007669"/>
    <property type="project" value="InterPro"/>
</dbReference>
<accession>A0A3Q9JJY1</accession>
<comment type="subcellular location">
    <subcellularLocation>
        <location evidence="1">Cell envelope</location>
    </subcellularLocation>
</comment>
<keyword evidence="4" id="KW-0175">Coiled coil</keyword>
<keyword evidence="5" id="KW-0472">Membrane</keyword>
<dbReference type="Gene3D" id="2.40.50.100">
    <property type="match status" value="1"/>
</dbReference>
<evidence type="ECO:0000259" key="6">
    <source>
        <dbReference type="Pfam" id="PF25876"/>
    </source>
</evidence>
<dbReference type="GO" id="GO:0030313">
    <property type="term" value="C:cell envelope"/>
    <property type="evidence" value="ECO:0007669"/>
    <property type="project" value="UniProtKB-SubCell"/>
</dbReference>
<protein>
    <submittedName>
        <fullName evidence="9">Efflux RND transporter periplasmic adaptor subunit</fullName>
    </submittedName>
</protein>
<dbReference type="NCBIfam" id="TIGR01730">
    <property type="entry name" value="RND_mfp"/>
    <property type="match status" value="1"/>
</dbReference>
<evidence type="ECO:0000256" key="3">
    <source>
        <dbReference type="ARBA" id="ARBA00022448"/>
    </source>
</evidence>
<evidence type="ECO:0000259" key="8">
    <source>
        <dbReference type="Pfam" id="PF25967"/>
    </source>
</evidence>
<sequence length="391" mass="42750">MKKAKKTIILSMILIIIITLIYFFFFNKEEQISYLTEKARIGNIQRTVNTTGEISAKQIVTVGAQASGQIKKLYVSLGQSIKKGDMIADIDSTTQENDLNINKSKLESYKTQLEAKKVALVVAQKKYNREKNLLTKNATSDENLDSARDTLATAKANVADLESLIVQTQISVNTAETNLGYTKIVAPLDGTVVSIPVEEGQTVNANQTTPTIVQVADLKLMEIKMQISEGDITKIKPGMEVIYSILSEPTKTFTGKLDTIDPGLTTLTAGNYTGTTDSSTAVYYYGNLVVPNPDGTLRIGMTTQNTIVVSNKDNVLIIPTITLNTKNGRSYVYVLEKNNTVVEKEVTIGLSDSMNTEIISGLKDGENVISAQMSNTEIVQSNNSRMRGPRL</sequence>
<keyword evidence="5" id="KW-1133">Transmembrane helix</keyword>
<keyword evidence="3" id="KW-0813">Transport</keyword>
<organism evidence="9 10">
    <name type="scientific">Entomomonas moraniae</name>
    <dbReference type="NCBI Taxonomy" id="2213226"/>
    <lineage>
        <taxon>Bacteria</taxon>
        <taxon>Pseudomonadati</taxon>
        <taxon>Pseudomonadota</taxon>
        <taxon>Gammaproteobacteria</taxon>
        <taxon>Pseudomonadales</taxon>
        <taxon>Pseudomonadaceae</taxon>
        <taxon>Entomomonas</taxon>
    </lineage>
</organism>
<dbReference type="KEGG" id="emo:DM558_11020"/>
<dbReference type="InterPro" id="IPR058627">
    <property type="entry name" value="MdtA-like_C"/>
</dbReference>
<dbReference type="InterPro" id="IPR030190">
    <property type="entry name" value="MacA_alpha-hairpin_sf"/>
</dbReference>
<evidence type="ECO:0000256" key="4">
    <source>
        <dbReference type="ARBA" id="ARBA00023054"/>
    </source>
</evidence>
<dbReference type="Pfam" id="PF25967">
    <property type="entry name" value="RND-MFP_C"/>
    <property type="match status" value="1"/>
</dbReference>
<evidence type="ECO:0000256" key="2">
    <source>
        <dbReference type="ARBA" id="ARBA00009477"/>
    </source>
</evidence>
<dbReference type="Pfam" id="PF25917">
    <property type="entry name" value="BSH_RND"/>
    <property type="match status" value="1"/>
</dbReference>
<evidence type="ECO:0000256" key="5">
    <source>
        <dbReference type="SAM" id="Phobius"/>
    </source>
</evidence>